<evidence type="ECO:0000256" key="2">
    <source>
        <dbReference type="ARBA" id="ARBA00022475"/>
    </source>
</evidence>
<evidence type="ECO:0000256" key="6">
    <source>
        <dbReference type="ARBA" id="ARBA00023136"/>
    </source>
</evidence>
<dbReference type="Proteomes" id="UP000199656">
    <property type="component" value="Unassembled WGS sequence"/>
</dbReference>
<keyword evidence="2" id="KW-1003">Cell membrane</keyword>
<keyword evidence="1" id="KW-0813">Transport</keyword>
<name>A0A1H4AR49_9BACT</name>
<dbReference type="InterPro" id="IPR003593">
    <property type="entry name" value="AAA+_ATPase"/>
</dbReference>
<evidence type="ECO:0000256" key="4">
    <source>
        <dbReference type="ARBA" id="ARBA00022840"/>
    </source>
</evidence>
<dbReference type="InterPro" id="IPR013611">
    <property type="entry name" value="Transp-assoc_OB_typ2"/>
</dbReference>
<evidence type="ECO:0000256" key="1">
    <source>
        <dbReference type="ARBA" id="ARBA00022448"/>
    </source>
</evidence>
<evidence type="ECO:0000256" key="3">
    <source>
        <dbReference type="ARBA" id="ARBA00022741"/>
    </source>
</evidence>
<reference evidence="9" key="1">
    <citation type="submission" date="2016-10" db="EMBL/GenBank/DDBJ databases">
        <authorList>
            <person name="Varghese N."/>
            <person name="Submissions S."/>
        </authorList>
    </citation>
    <scope>NUCLEOTIDE SEQUENCE [LARGE SCALE GENOMIC DNA]</scope>
    <source>
        <strain evidence="9">DSM 23920</strain>
    </source>
</reference>
<evidence type="ECO:0000256" key="5">
    <source>
        <dbReference type="ARBA" id="ARBA00022967"/>
    </source>
</evidence>
<dbReference type="GO" id="GO:0055052">
    <property type="term" value="C:ATP-binding cassette (ABC) transporter complex, substrate-binding subunit-containing"/>
    <property type="evidence" value="ECO:0007669"/>
    <property type="project" value="TreeGrafter"/>
</dbReference>
<dbReference type="InterPro" id="IPR025662">
    <property type="entry name" value="Sigma_54_int_dom_ATP-bd_1"/>
</dbReference>
<sequence>MQQNPYASLPPSPLCMQPNPYASLPLCVFAGKKNSASFASFSSLRATKPLCLFASLRLCGKKNSASFASFSSLRATFPPETPYFATMNFLEVDHISKELNGTYILKDVSFTQQQFEKLVIAGETGSGKSSLMKIACGMGQADSGTVMFEGAKVKGALEVLIPGHPGTAYLSQHFELRNNYRVEEILSYANKLTDESAAEVYEVCRISHLLKRKTDQLSGGEKQRIAMARLLIGAPKFFLLDEPYSNLDMIHKSILKNVIQDIGDKLGITCMLCSHDPQDILPWADKVLVMKDGQIVQQGSPAVIYNQPVNEYVGGLFGAYNLLSAEQAALLKDIPGIESGKRVFIRPEDLSITKGRKDVVKGKVKELSYFGSYYDATVQVGEFSLIVRTTDTALKVGASVNVTGNAEKFWYL</sequence>
<dbReference type="SUPFAM" id="SSF50331">
    <property type="entry name" value="MOP-like"/>
    <property type="match status" value="1"/>
</dbReference>
<dbReference type="Pfam" id="PF00005">
    <property type="entry name" value="ABC_tran"/>
    <property type="match status" value="1"/>
</dbReference>
<dbReference type="PROSITE" id="PS50893">
    <property type="entry name" value="ABC_TRANSPORTER_2"/>
    <property type="match status" value="1"/>
</dbReference>
<dbReference type="EMBL" id="FNRL01000006">
    <property type="protein sequence ID" value="SEA38184.1"/>
    <property type="molecule type" value="Genomic_DNA"/>
</dbReference>
<dbReference type="Pfam" id="PF08402">
    <property type="entry name" value="TOBE_2"/>
    <property type="match status" value="1"/>
</dbReference>
<proteinExistence type="predicted"/>
<evidence type="ECO:0000313" key="9">
    <source>
        <dbReference type="Proteomes" id="UP000199656"/>
    </source>
</evidence>
<dbReference type="PROSITE" id="PS00675">
    <property type="entry name" value="SIGMA54_INTERACT_1"/>
    <property type="match status" value="1"/>
</dbReference>
<dbReference type="PROSITE" id="PS00211">
    <property type="entry name" value="ABC_TRANSPORTER_1"/>
    <property type="match status" value="1"/>
</dbReference>
<gene>
    <name evidence="8" type="ORF">SAMN05660909_01715</name>
</gene>
<dbReference type="GO" id="GO:0016887">
    <property type="term" value="F:ATP hydrolysis activity"/>
    <property type="evidence" value="ECO:0007669"/>
    <property type="project" value="InterPro"/>
</dbReference>
<dbReference type="InterPro" id="IPR027417">
    <property type="entry name" value="P-loop_NTPase"/>
</dbReference>
<dbReference type="Gene3D" id="3.40.50.300">
    <property type="entry name" value="P-loop containing nucleotide triphosphate hydrolases"/>
    <property type="match status" value="1"/>
</dbReference>
<keyword evidence="9" id="KW-1185">Reference proteome</keyword>
<dbReference type="GO" id="GO:0022857">
    <property type="term" value="F:transmembrane transporter activity"/>
    <property type="evidence" value="ECO:0007669"/>
    <property type="project" value="InterPro"/>
</dbReference>
<dbReference type="InterPro" id="IPR047641">
    <property type="entry name" value="ABC_transpr_MalK/UgpC-like"/>
</dbReference>
<dbReference type="GO" id="GO:0005524">
    <property type="term" value="F:ATP binding"/>
    <property type="evidence" value="ECO:0007669"/>
    <property type="project" value="UniProtKB-KW"/>
</dbReference>
<evidence type="ECO:0000313" key="8">
    <source>
        <dbReference type="EMBL" id="SEA38184.1"/>
    </source>
</evidence>
<dbReference type="SUPFAM" id="SSF52540">
    <property type="entry name" value="P-loop containing nucleoside triphosphate hydrolases"/>
    <property type="match status" value="1"/>
</dbReference>
<accession>A0A1H4AR49</accession>
<protein>
    <submittedName>
        <fullName evidence="8">TOBE domain-containing protein</fullName>
    </submittedName>
</protein>
<dbReference type="InterPro" id="IPR003439">
    <property type="entry name" value="ABC_transporter-like_ATP-bd"/>
</dbReference>
<dbReference type="PANTHER" id="PTHR43875">
    <property type="entry name" value="MALTODEXTRIN IMPORT ATP-BINDING PROTEIN MSMX"/>
    <property type="match status" value="1"/>
</dbReference>
<dbReference type="InterPro" id="IPR017871">
    <property type="entry name" value="ABC_transporter-like_CS"/>
</dbReference>
<keyword evidence="3" id="KW-0547">Nucleotide-binding</keyword>
<feature type="domain" description="ABC transporter" evidence="7">
    <location>
        <begin position="90"/>
        <end position="317"/>
    </location>
</feature>
<keyword evidence="4" id="KW-0067">ATP-binding</keyword>
<dbReference type="STRING" id="408074.SAMN05660909_01715"/>
<keyword evidence="6" id="KW-0472">Membrane</keyword>
<keyword evidence="5" id="KW-1278">Translocase</keyword>
<dbReference type="PANTHER" id="PTHR43875:SF15">
    <property type="entry name" value="TREHALOSE IMPORT ATP-BINDING PROTEIN SUGC"/>
    <property type="match status" value="1"/>
</dbReference>
<organism evidence="8 9">
    <name type="scientific">Chitinophaga terrae</name>
    <name type="common">ex Kim and Jung 2007</name>
    <dbReference type="NCBI Taxonomy" id="408074"/>
    <lineage>
        <taxon>Bacteria</taxon>
        <taxon>Pseudomonadati</taxon>
        <taxon>Bacteroidota</taxon>
        <taxon>Chitinophagia</taxon>
        <taxon>Chitinophagales</taxon>
        <taxon>Chitinophagaceae</taxon>
        <taxon>Chitinophaga</taxon>
    </lineage>
</organism>
<evidence type="ECO:0000259" key="7">
    <source>
        <dbReference type="PROSITE" id="PS50893"/>
    </source>
</evidence>
<dbReference type="AlphaFoldDB" id="A0A1H4AR49"/>
<dbReference type="InterPro" id="IPR008995">
    <property type="entry name" value="Mo/tungstate-bd_C_term_dom"/>
</dbReference>
<dbReference type="SMART" id="SM00382">
    <property type="entry name" value="AAA"/>
    <property type="match status" value="1"/>
</dbReference>